<accession>A0AAV4SDV5</accession>
<gene>
    <name evidence="1" type="ORF">CDAR_78391</name>
</gene>
<protein>
    <submittedName>
        <fullName evidence="1">Uncharacterized protein</fullName>
    </submittedName>
</protein>
<dbReference type="Proteomes" id="UP001054837">
    <property type="component" value="Unassembled WGS sequence"/>
</dbReference>
<evidence type="ECO:0000313" key="1">
    <source>
        <dbReference type="EMBL" id="GIY31514.1"/>
    </source>
</evidence>
<organism evidence="1 2">
    <name type="scientific">Caerostris darwini</name>
    <dbReference type="NCBI Taxonomy" id="1538125"/>
    <lineage>
        <taxon>Eukaryota</taxon>
        <taxon>Metazoa</taxon>
        <taxon>Ecdysozoa</taxon>
        <taxon>Arthropoda</taxon>
        <taxon>Chelicerata</taxon>
        <taxon>Arachnida</taxon>
        <taxon>Araneae</taxon>
        <taxon>Araneomorphae</taxon>
        <taxon>Entelegynae</taxon>
        <taxon>Araneoidea</taxon>
        <taxon>Araneidae</taxon>
        <taxon>Caerostris</taxon>
    </lineage>
</organism>
<reference evidence="1 2" key="1">
    <citation type="submission" date="2021-06" db="EMBL/GenBank/DDBJ databases">
        <title>Caerostris darwini draft genome.</title>
        <authorList>
            <person name="Kono N."/>
            <person name="Arakawa K."/>
        </authorList>
    </citation>
    <scope>NUCLEOTIDE SEQUENCE [LARGE SCALE GENOMIC DNA]</scope>
</reference>
<evidence type="ECO:0000313" key="2">
    <source>
        <dbReference type="Proteomes" id="UP001054837"/>
    </source>
</evidence>
<name>A0AAV4SDV5_9ARAC</name>
<dbReference type="AlphaFoldDB" id="A0AAV4SDV5"/>
<keyword evidence="2" id="KW-1185">Reference proteome</keyword>
<dbReference type="EMBL" id="BPLQ01007676">
    <property type="protein sequence ID" value="GIY31514.1"/>
    <property type="molecule type" value="Genomic_DNA"/>
</dbReference>
<sequence>MAKHESGDQLESTLLELNPFLMPGPSPDIMYEEWNPLWHSFMRANVSENGNFDPFLCVSGSQKDGGSSKHENCYGKENIIAANPFT</sequence>
<proteinExistence type="predicted"/>
<comment type="caution">
    <text evidence="1">The sequence shown here is derived from an EMBL/GenBank/DDBJ whole genome shotgun (WGS) entry which is preliminary data.</text>
</comment>